<accession>A0ABQ1HXR7</accession>
<comment type="caution">
    <text evidence="2">The sequence shown here is derived from an EMBL/GenBank/DDBJ whole genome shotgun (WGS) entry which is preliminary data.</text>
</comment>
<gene>
    <name evidence="2" type="ORF">GCM10007414_07870</name>
</gene>
<feature type="region of interest" description="Disordered" evidence="1">
    <location>
        <begin position="29"/>
        <end position="60"/>
    </location>
</feature>
<dbReference type="EMBL" id="BMDY01000003">
    <property type="protein sequence ID" value="GGA97325.1"/>
    <property type="molecule type" value="Genomic_DNA"/>
</dbReference>
<sequence length="60" mass="6507">MGLASTAAKQGRQMSKLCGLISNMAQGKAQLRQKINPSRAASRQAWRQQGRKLTTLPANP</sequence>
<proteinExistence type="predicted"/>
<name>A0ABQ1HXR7_9ALTE</name>
<evidence type="ECO:0000256" key="1">
    <source>
        <dbReference type="SAM" id="MobiDB-lite"/>
    </source>
</evidence>
<organism evidence="2 3">
    <name type="scientific">Agarivorans gilvus</name>
    <dbReference type="NCBI Taxonomy" id="680279"/>
    <lineage>
        <taxon>Bacteria</taxon>
        <taxon>Pseudomonadati</taxon>
        <taxon>Pseudomonadota</taxon>
        <taxon>Gammaproteobacteria</taxon>
        <taxon>Alteromonadales</taxon>
        <taxon>Alteromonadaceae</taxon>
        <taxon>Agarivorans</taxon>
    </lineage>
</organism>
<protein>
    <submittedName>
        <fullName evidence="2">Uncharacterized protein</fullName>
    </submittedName>
</protein>
<reference evidence="3" key="1">
    <citation type="journal article" date="2019" name="Int. J. Syst. Evol. Microbiol.">
        <title>The Global Catalogue of Microorganisms (GCM) 10K type strain sequencing project: providing services to taxonomists for standard genome sequencing and annotation.</title>
        <authorList>
            <consortium name="The Broad Institute Genomics Platform"/>
            <consortium name="The Broad Institute Genome Sequencing Center for Infectious Disease"/>
            <person name="Wu L."/>
            <person name="Ma J."/>
        </authorList>
    </citation>
    <scope>NUCLEOTIDE SEQUENCE [LARGE SCALE GENOMIC DNA]</scope>
    <source>
        <strain evidence="3">CGMCC 1.10131</strain>
    </source>
</reference>
<evidence type="ECO:0000313" key="2">
    <source>
        <dbReference type="EMBL" id="GGA97325.1"/>
    </source>
</evidence>
<feature type="compositionally biased region" description="Polar residues" evidence="1">
    <location>
        <begin position="33"/>
        <end position="47"/>
    </location>
</feature>
<keyword evidence="3" id="KW-1185">Reference proteome</keyword>
<dbReference type="Proteomes" id="UP000651977">
    <property type="component" value="Unassembled WGS sequence"/>
</dbReference>
<evidence type="ECO:0000313" key="3">
    <source>
        <dbReference type="Proteomes" id="UP000651977"/>
    </source>
</evidence>